<gene>
    <name evidence="8" type="ORF">B0F90DRAFT_1691001</name>
</gene>
<dbReference type="EMBL" id="WTXG01000003">
    <property type="protein sequence ID" value="KAI0306571.1"/>
    <property type="molecule type" value="Genomic_DNA"/>
</dbReference>
<feature type="compositionally biased region" description="Polar residues" evidence="6">
    <location>
        <begin position="208"/>
        <end position="217"/>
    </location>
</feature>
<evidence type="ECO:0000256" key="6">
    <source>
        <dbReference type="SAM" id="MobiDB-lite"/>
    </source>
</evidence>
<comment type="caution">
    <text evidence="8">The sequence shown here is derived from an EMBL/GenBank/DDBJ whole genome shotgun (WGS) entry which is preliminary data.</text>
</comment>
<sequence length="254" mass="28351">MATTVAARFGIGGDFWLNLFLTIAGYIPGHVHNFYIQNIRNNKNHRRTPKWAQRYGLVDTSTIKRKERRSQWASRYEERLPRSALEDQALEDGQNPGASSVSLSSESAGPTRGSAGNGELWNPQEEHYYGQSNGTSESRPHRWHYPANFDDTAVSPVIASSAPKKKKKVKKDRFARTEDAYSISGDSTRRRKKNRANRSAVADDESTYSRASESTGQVPEDPEGGHYGGSARREVSQGTGAARADDDTIFDHRF</sequence>
<dbReference type="GO" id="GO:0016020">
    <property type="term" value="C:membrane"/>
    <property type="evidence" value="ECO:0007669"/>
    <property type="project" value="UniProtKB-SubCell"/>
</dbReference>
<evidence type="ECO:0000256" key="4">
    <source>
        <dbReference type="ARBA" id="ARBA00022989"/>
    </source>
</evidence>
<accession>A0AAD4QS53</accession>
<evidence type="ECO:0000313" key="9">
    <source>
        <dbReference type="Proteomes" id="UP001203297"/>
    </source>
</evidence>
<dbReference type="Pfam" id="PF01679">
    <property type="entry name" value="Pmp3"/>
    <property type="match status" value="1"/>
</dbReference>
<keyword evidence="5 7" id="KW-0472">Membrane</keyword>
<proteinExistence type="inferred from homology"/>
<dbReference type="InterPro" id="IPR000612">
    <property type="entry name" value="PMP3"/>
</dbReference>
<evidence type="ECO:0000256" key="3">
    <source>
        <dbReference type="ARBA" id="ARBA00022692"/>
    </source>
</evidence>
<dbReference type="Proteomes" id="UP001203297">
    <property type="component" value="Unassembled WGS sequence"/>
</dbReference>
<feature type="transmembrane region" description="Helical" evidence="7">
    <location>
        <begin position="15"/>
        <end position="36"/>
    </location>
</feature>
<comment type="subcellular location">
    <subcellularLocation>
        <location evidence="1">Membrane</location>
    </subcellularLocation>
</comment>
<evidence type="ECO:0000256" key="1">
    <source>
        <dbReference type="ARBA" id="ARBA00004370"/>
    </source>
</evidence>
<keyword evidence="3 7" id="KW-0812">Transmembrane</keyword>
<evidence type="ECO:0000313" key="8">
    <source>
        <dbReference type="EMBL" id="KAI0306571.1"/>
    </source>
</evidence>
<evidence type="ECO:0000256" key="7">
    <source>
        <dbReference type="SAM" id="Phobius"/>
    </source>
</evidence>
<keyword evidence="9" id="KW-1185">Reference proteome</keyword>
<evidence type="ECO:0000256" key="2">
    <source>
        <dbReference type="ARBA" id="ARBA00009530"/>
    </source>
</evidence>
<organism evidence="8 9">
    <name type="scientific">Multifurca ochricompacta</name>
    <dbReference type="NCBI Taxonomy" id="376703"/>
    <lineage>
        <taxon>Eukaryota</taxon>
        <taxon>Fungi</taxon>
        <taxon>Dikarya</taxon>
        <taxon>Basidiomycota</taxon>
        <taxon>Agaricomycotina</taxon>
        <taxon>Agaricomycetes</taxon>
        <taxon>Russulales</taxon>
        <taxon>Russulaceae</taxon>
        <taxon>Multifurca</taxon>
    </lineage>
</organism>
<reference evidence="8" key="1">
    <citation type="journal article" date="2022" name="New Phytol.">
        <title>Evolutionary transition to the ectomycorrhizal habit in the genomes of a hyperdiverse lineage of mushroom-forming fungi.</title>
        <authorList>
            <person name="Looney B."/>
            <person name="Miyauchi S."/>
            <person name="Morin E."/>
            <person name="Drula E."/>
            <person name="Courty P.E."/>
            <person name="Kohler A."/>
            <person name="Kuo A."/>
            <person name="LaButti K."/>
            <person name="Pangilinan J."/>
            <person name="Lipzen A."/>
            <person name="Riley R."/>
            <person name="Andreopoulos W."/>
            <person name="He G."/>
            <person name="Johnson J."/>
            <person name="Nolan M."/>
            <person name="Tritt A."/>
            <person name="Barry K.W."/>
            <person name="Grigoriev I.V."/>
            <person name="Nagy L.G."/>
            <person name="Hibbett D."/>
            <person name="Henrissat B."/>
            <person name="Matheny P.B."/>
            <person name="Labbe J."/>
            <person name="Martin F.M."/>
        </authorList>
    </citation>
    <scope>NUCLEOTIDE SEQUENCE</scope>
    <source>
        <strain evidence="8">BPL690</strain>
    </source>
</reference>
<keyword evidence="4 7" id="KW-1133">Transmembrane helix</keyword>
<feature type="compositionally biased region" description="Basic and acidic residues" evidence="6">
    <location>
        <begin position="243"/>
        <end position="254"/>
    </location>
</feature>
<name>A0AAD4QS53_9AGAM</name>
<comment type="similarity">
    <text evidence="2">Belongs to the UPF0057 (PMP3) family.</text>
</comment>
<evidence type="ECO:0000256" key="5">
    <source>
        <dbReference type="ARBA" id="ARBA00023136"/>
    </source>
</evidence>
<dbReference type="AlphaFoldDB" id="A0AAD4QS53"/>
<feature type="region of interest" description="Disordered" evidence="6">
    <location>
        <begin position="83"/>
        <end position="254"/>
    </location>
</feature>
<protein>
    <submittedName>
        <fullName evidence="8">Uncharacterized protein</fullName>
    </submittedName>
</protein>